<proteinExistence type="predicted"/>
<reference evidence="2 3" key="1">
    <citation type="submission" date="2018-06" db="EMBL/GenBank/DDBJ databases">
        <title>Genomic Encyclopedia of Type Strains, Phase IV (KMG-IV): sequencing the most valuable type-strain genomes for metagenomic binning, comparative biology and taxonomic classification.</title>
        <authorList>
            <person name="Goeker M."/>
        </authorList>
    </citation>
    <scope>NUCLEOTIDE SEQUENCE [LARGE SCALE GENOMIC DNA]</scope>
    <source>
        <strain evidence="2 3">DSM 45479</strain>
    </source>
</reference>
<keyword evidence="1" id="KW-0732">Signal</keyword>
<dbReference type="EMBL" id="QLTT01000004">
    <property type="protein sequence ID" value="RAS66193.1"/>
    <property type="molecule type" value="Genomic_DNA"/>
</dbReference>
<feature type="chain" id="PRO_5045148471" evidence="1">
    <location>
        <begin position="24"/>
        <end position="195"/>
    </location>
</feature>
<evidence type="ECO:0000313" key="2">
    <source>
        <dbReference type="EMBL" id="RAS66193.1"/>
    </source>
</evidence>
<gene>
    <name evidence="2" type="ORF">C8D87_104744</name>
</gene>
<name>A0ABX9E909_9PSEU</name>
<sequence>MRKAMAAALTGLALAGLAGTASAQVTQQDFPWPPRDTTPIHKTKAELQKQADEFTAHQLRTYPRIFAGAKFVTPGLWGGLRDGALDDGMQYMANEVRFRQPGAEQGVWASVITQVNAPGFFTDSPEEFCAQTTCTGTVSDNQGGVIVFSEDDSYNDRSAHNFRPNGEVVFTQGSRQDDPVLLGAVASDRAYTFTR</sequence>
<protein>
    <submittedName>
        <fullName evidence="2">Uncharacterized protein</fullName>
    </submittedName>
</protein>
<dbReference type="Proteomes" id="UP000248714">
    <property type="component" value="Unassembled WGS sequence"/>
</dbReference>
<feature type="signal peptide" evidence="1">
    <location>
        <begin position="1"/>
        <end position="23"/>
    </location>
</feature>
<organism evidence="2 3">
    <name type="scientific">Lentzea atacamensis</name>
    <dbReference type="NCBI Taxonomy" id="531938"/>
    <lineage>
        <taxon>Bacteria</taxon>
        <taxon>Bacillati</taxon>
        <taxon>Actinomycetota</taxon>
        <taxon>Actinomycetes</taxon>
        <taxon>Pseudonocardiales</taxon>
        <taxon>Pseudonocardiaceae</taxon>
        <taxon>Lentzea</taxon>
    </lineage>
</organism>
<dbReference type="RefSeq" id="WP_146771830.1">
    <property type="nucleotide sequence ID" value="NZ_QLTT01000004.1"/>
</dbReference>
<evidence type="ECO:0000256" key="1">
    <source>
        <dbReference type="SAM" id="SignalP"/>
    </source>
</evidence>
<keyword evidence="3" id="KW-1185">Reference proteome</keyword>
<evidence type="ECO:0000313" key="3">
    <source>
        <dbReference type="Proteomes" id="UP000248714"/>
    </source>
</evidence>
<comment type="caution">
    <text evidence="2">The sequence shown here is derived from an EMBL/GenBank/DDBJ whole genome shotgun (WGS) entry which is preliminary data.</text>
</comment>
<accession>A0ABX9E909</accession>